<proteinExistence type="predicted"/>
<keyword evidence="4" id="KW-1185">Reference proteome</keyword>
<dbReference type="SUPFAM" id="SSF55073">
    <property type="entry name" value="Nucleotide cyclase"/>
    <property type="match status" value="1"/>
</dbReference>
<evidence type="ECO:0000313" key="4">
    <source>
        <dbReference type="Proteomes" id="UP000008514"/>
    </source>
</evidence>
<keyword evidence="1" id="KW-0812">Transmembrane</keyword>
<protein>
    <submittedName>
        <fullName evidence="3">Adenylate/guanylate cyclase-like protein</fullName>
    </submittedName>
</protein>
<dbReference type="InterPro" id="IPR050697">
    <property type="entry name" value="Adenylyl/Guanylyl_Cyclase_3/4"/>
</dbReference>
<dbReference type="Gene3D" id="3.30.70.1230">
    <property type="entry name" value="Nucleotide cyclase"/>
    <property type="match status" value="1"/>
</dbReference>
<evidence type="ECO:0000259" key="2">
    <source>
        <dbReference type="PROSITE" id="PS50125"/>
    </source>
</evidence>
<organism evidence="3 4">
    <name type="scientific">Psychroflexus torquis (strain ATCC 700755 / CIP 106069 / ACAM 623)</name>
    <dbReference type="NCBI Taxonomy" id="313595"/>
    <lineage>
        <taxon>Bacteria</taxon>
        <taxon>Pseudomonadati</taxon>
        <taxon>Bacteroidota</taxon>
        <taxon>Flavobacteriia</taxon>
        <taxon>Flavobacteriales</taxon>
        <taxon>Flavobacteriaceae</taxon>
        <taxon>Psychroflexus</taxon>
    </lineage>
</organism>
<evidence type="ECO:0000256" key="1">
    <source>
        <dbReference type="SAM" id="Phobius"/>
    </source>
</evidence>
<dbReference type="PANTHER" id="PTHR43081">
    <property type="entry name" value="ADENYLATE CYCLASE, TERMINAL-DIFFERENTIATION SPECIFIC-RELATED"/>
    <property type="match status" value="1"/>
</dbReference>
<dbReference type="AlphaFoldDB" id="K4IB68"/>
<evidence type="ECO:0000313" key="3">
    <source>
        <dbReference type="EMBL" id="AFU67852.1"/>
    </source>
</evidence>
<dbReference type="GO" id="GO:0009190">
    <property type="term" value="P:cyclic nucleotide biosynthetic process"/>
    <property type="evidence" value="ECO:0007669"/>
    <property type="project" value="InterPro"/>
</dbReference>
<dbReference type="STRING" id="313595.P700755_000873"/>
<feature type="transmembrane region" description="Helical" evidence="1">
    <location>
        <begin position="93"/>
        <end position="114"/>
    </location>
</feature>
<dbReference type="Proteomes" id="UP000008514">
    <property type="component" value="Chromosome"/>
</dbReference>
<keyword evidence="1" id="KW-0472">Membrane</keyword>
<sequence length="364" mass="41960">MLSPKRVRLVKKIIPHIIFFLFGGLLYIIIERSTLGNIDHYPETGNYYNFWVSLNTVLIQSFILGLIFGILEEYIFKNVLQRKPFLIKLILKTIFYVVIIFAIAIISNLILNLWRMNLTQSDSDLIRPVVNFTFNYLFLTTLGYTFVLIGTSLFYSEMVDYIGLRAITNFFTGKYSKSKVEDRVFMFLDMKSSTTIAEKIGHKQYYQLLNDYYRDMTSAIVSTEGEIYQYVGDEIVVSWYYKKGIKDNNCVRCFFLIKDQMEKRSSSYQQKFGVVPRFKAGIHSGQVTAGSVGVIKKEILFTGDVLNTTARIQGQCNEEGVDLLISQTLEAVLDLGKKYEAQAKGSFELRGRDQMIDLFSVDRI</sequence>
<dbReference type="InterPro" id="IPR001054">
    <property type="entry name" value="A/G_cyclase"/>
</dbReference>
<feature type="domain" description="Guanylate cyclase" evidence="2">
    <location>
        <begin position="184"/>
        <end position="313"/>
    </location>
</feature>
<feature type="transmembrane region" description="Helical" evidence="1">
    <location>
        <begin position="134"/>
        <end position="155"/>
    </location>
</feature>
<feature type="transmembrane region" description="Helical" evidence="1">
    <location>
        <begin position="50"/>
        <end position="72"/>
    </location>
</feature>
<dbReference type="PROSITE" id="PS50125">
    <property type="entry name" value="GUANYLATE_CYCLASE_2"/>
    <property type="match status" value="1"/>
</dbReference>
<dbReference type="HOGENOM" id="CLU_055425_1_0_10"/>
<dbReference type="PANTHER" id="PTHR43081:SF1">
    <property type="entry name" value="ADENYLATE CYCLASE, TERMINAL-DIFFERENTIATION SPECIFIC"/>
    <property type="match status" value="1"/>
</dbReference>
<dbReference type="GO" id="GO:0004016">
    <property type="term" value="F:adenylate cyclase activity"/>
    <property type="evidence" value="ECO:0007669"/>
    <property type="project" value="UniProtKB-ARBA"/>
</dbReference>
<dbReference type="InterPro" id="IPR029787">
    <property type="entry name" value="Nucleotide_cyclase"/>
</dbReference>
<name>K4IB68_PSYTT</name>
<dbReference type="GO" id="GO:0035556">
    <property type="term" value="P:intracellular signal transduction"/>
    <property type="evidence" value="ECO:0007669"/>
    <property type="project" value="InterPro"/>
</dbReference>
<dbReference type="CDD" id="cd07302">
    <property type="entry name" value="CHD"/>
    <property type="match status" value="1"/>
</dbReference>
<gene>
    <name evidence="3" type="ordered locus">P700755_000873</name>
</gene>
<dbReference type="EMBL" id="CP003879">
    <property type="protein sequence ID" value="AFU67852.1"/>
    <property type="molecule type" value="Genomic_DNA"/>
</dbReference>
<reference evidence="3" key="2">
    <citation type="submission" date="2012-09" db="EMBL/GenBank/DDBJ databases">
        <title>The complete sequence of Psychroflexus torquis an extreme psychrophile from sea-ice that is stimulated by light.</title>
        <authorList>
            <person name="Feng S."/>
            <person name="Powell S.M."/>
            <person name="Bowman J.P."/>
        </authorList>
    </citation>
    <scope>NUCLEOTIDE SEQUENCE [LARGE SCALE GENOMIC DNA]</scope>
    <source>
        <strain evidence="3">ATCC 700755</strain>
    </source>
</reference>
<reference evidence="3" key="1">
    <citation type="submission" date="2006-03" db="EMBL/GenBank/DDBJ databases">
        <authorList>
            <person name="Bowman J."/>
            <person name="Ferriera S."/>
            <person name="Johnson J."/>
            <person name="Kravitz S."/>
            <person name="Halpern A."/>
            <person name="Remington K."/>
            <person name="Beeson K."/>
            <person name="Tran B."/>
            <person name="Rogers Y.-H."/>
            <person name="Friedman R."/>
            <person name="Venter J.C."/>
        </authorList>
    </citation>
    <scope>NUCLEOTIDE SEQUENCE [LARGE SCALE GENOMIC DNA]</scope>
    <source>
        <strain evidence="3">ATCC 700755</strain>
    </source>
</reference>
<dbReference type="eggNOG" id="COG2114">
    <property type="taxonomic scope" value="Bacteria"/>
</dbReference>
<feature type="transmembrane region" description="Helical" evidence="1">
    <location>
        <begin position="12"/>
        <end position="30"/>
    </location>
</feature>
<dbReference type="Pfam" id="PF00211">
    <property type="entry name" value="Guanylate_cyc"/>
    <property type="match status" value="1"/>
</dbReference>
<keyword evidence="1" id="KW-1133">Transmembrane helix</keyword>
<accession>K4IB68</accession>
<dbReference type="KEGG" id="ptq:P700755_000873"/>